<evidence type="ECO:0000256" key="1">
    <source>
        <dbReference type="SAM" id="SignalP"/>
    </source>
</evidence>
<feature type="chain" id="PRO_5012024989" description="Lysozyme inhibitor LprI-like N-terminal domain-containing protein" evidence="1">
    <location>
        <begin position="20"/>
        <end position="175"/>
    </location>
</feature>
<sequence length="175" mass="19115">MLKQILAFGLVILGASAQADDWEAASAEYDKSYLQVEACFANESTYQESCVIAGIQECVKDLETVLESKGLPIPGGAAVSPAEYCNYIGVERADEHLNAVYQRVLEQGPARPDNEEGIANLRAAQRLWLQFANGMCSEENIVGWHAGGSGWGATTAECTTRLSIQQAQNLERYFY</sequence>
<protein>
    <recommendedName>
        <fullName evidence="2">Lysozyme inhibitor LprI-like N-terminal domain-containing protein</fullName>
    </recommendedName>
</protein>
<dbReference type="Proteomes" id="UP000184144">
    <property type="component" value="Unassembled WGS sequence"/>
</dbReference>
<organism evidence="3 4">
    <name type="scientific">Litoreibacter ascidiaceicola</name>
    <dbReference type="NCBI Taxonomy" id="1486859"/>
    <lineage>
        <taxon>Bacteria</taxon>
        <taxon>Pseudomonadati</taxon>
        <taxon>Pseudomonadota</taxon>
        <taxon>Alphaproteobacteria</taxon>
        <taxon>Rhodobacterales</taxon>
        <taxon>Roseobacteraceae</taxon>
        <taxon>Litoreibacter</taxon>
    </lineage>
</organism>
<keyword evidence="1" id="KW-0732">Signal</keyword>
<dbReference type="Gene3D" id="1.20.1270.180">
    <property type="match status" value="1"/>
</dbReference>
<dbReference type="RefSeq" id="WP_073143883.1">
    <property type="nucleotide sequence ID" value="NZ_FQUV01000005.1"/>
</dbReference>
<feature type="domain" description="Lysozyme inhibitor LprI-like N-terminal" evidence="2">
    <location>
        <begin position="85"/>
        <end position="170"/>
    </location>
</feature>
<dbReference type="EMBL" id="FQUV01000005">
    <property type="protein sequence ID" value="SHF32087.1"/>
    <property type="molecule type" value="Genomic_DNA"/>
</dbReference>
<name>A0A1M5APQ4_9RHOB</name>
<proteinExistence type="predicted"/>
<evidence type="ECO:0000259" key="2">
    <source>
        <dbReference type="Pfam" id="PF07007"/>
    </source>
</evidence>
<feature type="signal peptide" evidence="1">
    <location>
        <begin position="1"/>
        <end position="19"/>
    </location>
</feature>
<dbReference type="InterPro" id="IPR009739">
    <property type="entry name" value="LprI-like_N"/>
</dbReference>
<reference evidence="4" key="1">
    <citation type="submission" date="2016-11" db="EMBL/GenBank/DDBJ databases">
        <authorList>
            <person name="Varghese N."/>
            <person name="Submissions S."/>
        </authorList>
    </citation>
    <scope>NUCLEOTIDE SEQUENCE [LARGE SCALE GENOMIC DNA]</scope>
    <source>
        <strain evidence="4">DSM 100566</strain>
    </source>
</reference>
<keyword evidence="4" id="KW-1185">Reference proteome</keyword>
<evidence type="ECO:0000313" key="4">
    <source>
        <dbReference type="Proteomes" id="UP000184144"/>
    </source>
</evidence>
<dbReference type="Pfam" id="PF07007">
    <property type="entry name" value="LprI"/>
    <property type="match status" value="1"/>
</dbReference>
<evidence type="ECO:0000313" key="3">
    <source>
        <dbReference type="EMBL" id="SHF32087.1"/>
    </source>
</evidence>
<dbReference type="AlphaFoldDB" id="A0A1M5APQ4"/>
<gene>
    <name evidence="3" type="ORF">SAMN05444273_105128</name>
</gene>
<accession>A0A1M5APQ4</accession>
<dbReference type="OrthoDB" id="7850913at2"/>